<name>A0A069ARF9_CLODI</name>
<proteinExistence type="predicted"/>
<protein>
    <submittedName>
        <fullName evidence="2">Uncharacterized protein</fullName>
    </submittedName>
</protein>
<dbReference type="EMBL" id="LK932777">
    <property type="protein sequence ID" value="CDS93423.1"/>
    <property type="molecule type" value="Genomic_DNA"/>
</dbReference>
<dbReference type="AlphaFoldDB" id="A0A069ARF9"/>
<gene>
    <name evidence="2" type="ORF">BN1095_1340001</name>
</gene>
<organism evidence="2">
    <name type="scientific">Clostridioides difficile</name>
    <name type="common">Peptoclostridium difficile</name>
    <dbReference type="NCBI Taxonomy" id="1496"/>
    <lineage>
        <taxon>Bacteria</taxon>
        <taxon>Bacillati</taxon>
        <taxon>Bacillota</taxon>
        <taxon>Clostridia</taxon>
        <taxon>Peptostreptococcales</taxon>
        <taxon>Peptostreptococcaceae</taxon>
        <taxon>Clostridioides</taxon>
    </lineage>
</organism>
<sequence>MFRILTSNYPHHHGNYEKQAAYPPKERENYGFIEYLAISRRASAHGGKACRTSRRAHPEADCRYV</sequence>
<accession>A0A069ARF9</accession>
<reference evidence="2" key="1">
    <citation type="submission" date="2014-07" db="EMBL/GenBank/DDBJ databases">
        <authorList>
            <person name="Monot Marc"/>
        </authorList>
    </citation>
    <scope>NUCLEOTIDE SEQUENCE</scope>
    <source>
        <strain evidence="2">7032989</strain>
    </source>
</reference>
<evidence type="ECO:0000313" key="2">
    <source>
        <dbReference type="EMBL" id="CDS93423.1"/>
    </source>
</evidence>
<feature type="region of interest" description="Disordered" evidence="1">
    <location>
        <begin position="1"/>
        <end position="21"/>
    </location>
</feature>
<evidence type="ECO:0000256" key="1">
    <source>
        <dbReference type="SAM" id="MobiDB-lite"/>
    </source>
</evidence>